<keyword evidence="2" id="KW-0812">Transmembrane</keyword>
<keyword evidence="3" id="KW-1185">Reference proteome</keyword>
<proteinExistence type="predicted"/>
<keyword evidence="2" id="KW-0472">Membrane</keyword>
<name>A0A1I7WLA5_HETBA</name>
<accession>A0A1I7WLA5</accession>
<dbReference type="WBParaSite" id="Hba_05923">
    <property type="protein sequence ID" value="Hba_05923"/>
    <property type="gene ID" value="Hba_05923"/>
</dbReference>
<evidence type="ECO:0000256" key="1">
    <source>
        <dbReference type="SAM" id="MobiDB-lite"/>
    </source>
</evidence>
<evidence type="ECO:0000256" key="2">
    <source>
        <dbReference type="SAM" id="Phobius"/>
    </source>
</evidence>
<feature type="compositionally biased region" description="Polar residues" evidence="1">
    <location>
        <begin position="105"/>
        <end position="118"/>
    </location>
</feature>
<organism evidence="3 4">
    <name type="scientific">Heterorhabditis bacteriophora</name>
    <name type="common">Entomopathogenic nematode worm</name>
    <dbReference type="NCBI Taxonomy" id="37862"/>
    <lineage>
        <taxon>Eukaryota</taxon>
        <taxon>Metazoa</taxon>
        <taxon>Ecdysozoa</taxon>
        <taxon>Nematoda</taxon>
        <taxon>Chromadorea</taxon>
        <taxon>Rhabditida</taxon>
        <taxon>Rhabditina</taxon>
        <taxon>Rhabditomorpha</taxon>
        <taxon>Strongyloidea</taxon>
        <taxon>Heterorhabditidae</taxon>
        <taxon>Heterorhabditis</taxon>
    </lineage>
</organism>
<keyword evidence="2" id="KW-1133">Transmembrane helix</keyword>
<feature type="transmembrane region" description="Helical" evidence="2">
    <location>
        <begin position="20"/>
        <end position="41"/>
    </location>
</feature>
<feature type="compositionally biased region" description="Polar residues" evidence="1">
    <location>
        <begin position="169"/>
        <end position="208"/>
    </location>
</feature>
<sequence>MTGSGTEGSTFIRSATAQGLAGLFTWAALLITSHQYILCIFKQISLKYNTLFLVWRILFASVSHSNDGRPVTLQSISSSLKETMNPKDIMQDAIHNFHPQYQQYTQHSNPSRSVSGNLASDGLDRANDFDGRGDFVSLRRDSRGYGAVAIHAMLPTNSPQPEVLLQAAGASTSQDEQRLSSGSGANYSTMSNTGSHGVSSPSAPNVPTGNLFDA</sequence>
<dbReference type="AlphaFoldDB" id="A0A1I7WLA5"/>
<feature type="region of interest" description="Disordered" evidence="1">
    <location>
        <begin position="168"/>
        <end position="214"/>
    </location>
</feature>
<dbReference type="Proteomes" id="UP000095283">
    <property type="component" value="Unplaced"/>
</dbReference>
<evidence type="ECO:0000313" key="3">
    <source>
        <dbReference type="Proteomes" id="UP000095283"/>
    </source>
</evidence>
<reference evidence="4" key="1">
    <citation type="submission" date="2016-11" db="UniProtKB">
        <authorList>
            <consortium name="WormBaseParasite"/>
        </authorList>
    </citation>
    <scope>IDENTIFICATION</scope>
</reference>
<evidence type="ECO:0000313" key="4">
    <source>
        <dbReference type="WBParaSite" id="Hba_05923"/>
    </source>
</evidence>
<protein>
    <submittedName>
        <fullName evidence="4">Transmembrane protein 184A</fullName>
    </submittedName>
</protein>
<feature type="region of interest" description="Disordered" evidence="1">
    <location>
        <begin position="105"/>
        <end position="125"/>
    </location>
</feature>